<dbReference type="Proteomes" id="UP000219636">
    <property type="component" value="Unassembled WGS sequence"/>
</dbReference>
<reference evidence="4" key="1">
    <citation type="submission" date="2017-08" db="EMBL/GenBank/DDBJ databases">
        <authorList>
            <person name="Varghese N."/>
            <person name="Submissions S."/>
        </authorList>
    </citation>
    <scope>NUCLEOTIDE SEQUENCE [LARGE SCALE GENOMIC DNA]</scope>
    <source>
        <strain evidence="4">JC22</strain>
    </source>
</reference>
<accession>A0A285T5V0</accession>
<evidence type="ECO:0000259" key="2">
    <source>
        <dbReference type="SMART" id="SM00507"/>
    </source>
</evidence>
<sequence length="253" mass="29660">MTKKALKNAHIKAKQAIKAIQKHQSVENVWRFNTVIMGIQNYYSAASHITDDLIELNSRLHKALYNRLNKIRKEATFQNLTKSLQKRYRGYECRLYKIKEMVLVPIHAQRCKVNLNFSQTICNYTTAGRNKIHQNLRAINKQTLVYVMKQFIPSRSIEYNDNRISRFIAQYGKCAVTGIELGLDDWHCHHKTPYHLTKDDSNGNLIIVHQAVHRLIHMSNREKIQVLLNTLELNKKQLKKVNELREQCLNEAI</sequence>
<dbReference type="Gene3D" id="1.10.30.50">
    <property type="match status" value="1"/>
</dbReference>
<evidence type="ECO:0000313" key="3">
    <source>
        <dbReference type="EMBL" id="SOC16570.1"/>
    </source>
</evidence>
<dbReference type="EMBL" id="OBMQ01000009">
    <property type="protein sequence ID" value="SOC16570.1"/>
    <property type="molecule type" value="Genomic_DNA"/>
</dbReference>
<gene>
    <name evidence="3" type="ORF">SAMN05880501_10927</name>
</gene>
<keyword evidence="1" id="KW-0175">Coiled coil</keyword>
<dbReference type="InterPro" id="IPR003615">
    <property type="entry name" value="HNH_nuc"/>
</dbReference>
<keyword evidence="4" id="KW-1185">Reference proteome</keyword>
<dbReference type="CDD" id="cd00085">
    <property type="entry name" value="HNHc"/>
    <property type="match status" value="1"/>
</dbReference>
<feature type="domain" description="HNH nuclease" evidence="2">
    <location>
        <begin position="163"/>
        <end position="214"/>
    </location>
</feature>
<dbReference type="AlphaFoldDB" id="A0A285T5V0"/>
<evidence type="ECO:0000313" key="4">
    <source>
        <dbReference type="Proteomes" id="UP000219636"/>
    </source>
</evidence>
<organism evidence="3 4">
    <name type="scientific">Ureibacillus xyleni</name>
    <dbReference type="NCBI Taxonomy" id="614648"/>
    <lineage>
        <taxon>Bacteria</taxon>
        <taxon>Bacillati</taxon>
        <taxon>Bacillota</taxon>
        <taxon>Bacilli</taxon>
        <taxon>Bacillales</taxon>
        <taxon>Caryophanaceae</taxon>
        <taxon>Ureibacillus</taxon>
    </lineage>
</organism>
<name>A0A285T5V0_9BACL</name>
<feature type="coiled-coil region" evidence="1">
    <location>
        <begin position="221"/>
        <end position="251"/>
    </location>
</feature>
<dbReference type="SMART" id="SM00507">
    <property type="entry name" value="HNHc"/>
    <property type="match status" value="1"/>
</dbReference>
<evidence type="ECO:0000256" key="1">
    <source>
        <dbReference type="SAM" id="Coils"/>
    </source>
</evidence>
<proteinExistence type="predicted"/>
<protein>
    <recommendedName>
        <fullName evidence="2">HNH nuclease domain-containing protein</fullName>
    </recommendedName>
</protein>